<dbReference type="Pfam" id="PF00696">
    <property type="entry name" value="AA_kinase"/>
    <property type="match status" value="1"/>
</dbReference>
<comment type="caution">
    <text evidence="8">Lacks conserved residue(s) required for the propagation of feature annotation.</text>
</comment>
<comment type="caution">
    <text evidence="10">The sequence shown here is derived from an EMBL/GenBank/DDBJ whole genome shotgun (WGS) entry which is preliminary data.</text>
</comment>
<evidence type="ECO:0000256" key="7">
    <source>
        <dbReference type="ARBA" id="ARBA00022840"/>
    </source>
</evidence>
<evidence type="ECO:0000256" key="2">
    <source>
        <dbReference type="ARBA" id="ARBA00022605"/>
    </source>
</evidence>
<keyword evidence="11" id="KW-1185">Reference proteome</keyword>
<feature type="domain" description="PUA" evidence="9">
    <location>
        <begin position="282"/>
        <end position="365"/>
    </location>
</feature>
<dbReference type="InterPro" id="IPR001057">
    <property type="entry name" value="Glu/AcGlu_kinase"/>
</dbReference>
<dbReference type="InterPro" id="IPR001048">
    <property type="entry name" value="Asp/Glu/Uridylate_kinase"/>
</dbReference>
<dbReference type="InterPro" id="IPR002478">
    <property type="entry name" value="PUA"/>
</dbReference>
<dbReference type="Proteomes" id="UP001250932">
    <property type="component" value="Unassembled WGS sequence"/>
</dbReference>
<evidence type="ECO:0000256" key="1">
    <source>
        <dbReference type="ARBA" id="ARBA00022490"/>
    </source>
</evidence>
<feature type="binding site" evidence="8">
    <location>
        <begin position="174"/>
        <end position="175"/>
    </location>
    <ligand>
        <name>ATP</name>
        <dbReference type="ChEBI" id="CHEBI:30616"/>
    </ligand>
</feature>
<keyword evidence="4 8" id="KW-0808">Transferase</keyword>
<evidence type="ECO:0000256" key="6">
    <source>
        <dbReference type="ARBA" id="ARBA00022777"/>
    </source>
</evidence>
<feature type="binding site" evidence="8">
    <location>
        <position position="154"/>
    </location>
    <ligand>
        <name>substrate</name>
    </ligand>
</feature>
<comment type="subcellular location">
    <subcellularLocation>
        <location evidence="8">Cytoplasm</location>
    </subcellularLocation>
</comment>
<accession>A0ABU3KAP4</accession>
<keyword evidence="6 8" id="KW-0418">Kinase</keyword>
<name>A0ABU3KAP4_9BACT</name>
<gene>
    <name evidence="8 10" type="primary">proB</name>
    <name evidence="10" type="ORF">PPG34_14110</name>
</gene>
<dbReference type="InterPro" id="IPR036974">
    <property type="entry name" value="PUA_sf"/>
</dbReference>
<keyword evidence="5 8" id="KW-0547">Nucleotide-binding</keyword>
<feature type="binding site" evidence="8">
    <location>
        <position position="55"/>
    </location>
    <ligand>
        <name>substrate</name>
    </ligand>
</feature>
<keyword evidence="2 8" id="KW-0028">Amino-acid biosynthesis</keyword>
<protein>
    <recommendedName>
        <fullName evidence="8">Glutamate 5-kinase</fullName>
        <ecNumber evidence="8">2.7.2.11</ecNumber>
    </recommendedName>
    <alternativeName>
        <fullName evidence="8">Gamma-glutamyl kinase</fullName>
        <shortName evidence="8">GK</shortName>
    </alternativeName>
</protein>
<keyword evidence="1 8" id="KW-0963">Cytoplasm</keyword>
<dbReference type="PROSITE" id="PS50890">
    <property type="entry name" value="PUA"/>
    <property type="match status" value="1"/>
</dbReference>
<feature type="binding site" evidence="8">
    <location>
        <position position="142"/>
    </location>
    <ligand>
        <name>substrate</name>
    </ligand>
</feature>
<dbReference type="SUPFAM" id="SSF53633">
    <property type="entry name" value="Carbamate kinase-like"/>
    <property type="match status" value="1"/>
</dbReference>
<comment type="pathway">
    <text evidence="8">Amino-acid biosynthesis; L-proline biosynthesis; L-glutamate 5-semialdehyde from L-glutamate: step 1/2.</text>
</comment>
<dbReference type="InterPro" id="IPR005715">
    <property type="entry name" value="Glu_5kinase/COase_Synthase"/>
</dbReference>
<evidence type="ECO:0000256" key="3">
    <source>
        <dbReference type="ARBA" id="ARBA00022650"/>
    </source>
</evidence>
<dbReference type="SUPFAM" id="SSF88697">
    <property type="entry name" value="PUA domain-like"/>
    <property type="match status" value="1"/>
</dbReference>
<dbReference type="InterPro" id="IPR015947">
    <property type="entry name" value="PUA-like_sf"/>
</dbReference>
<proteinExistence type="inferred from homology"/>
<dbReference type="SMART" id="SM00359">
    <property type="entry name" value="PUA"/>
    <property type="match status" value="1"/>
</dbReference>
<dbReference type="InterPro" id="IPR036393">
    <property type="entry name" value="AceGlu_kinase-like_sf"/>
</dbReference>
<evidence type="ECO:0000256" key="5">
    <source>
        <dbReference type="ARBA" id="ARBA00022741"/>
    </source>
</evidence>
<dbReference type="CDD" id="cd04242">
    <property type="entry name" value="AAK_G5K_ProB"/>
    <property type="match status" value="1"/>
</dbReference>
<dbReference type="PIRSF" id="PIRSF000729">
    <property type="entry name" value="GK"/>
    <property type="match status" value="1"/>
</dbReference>
<dbReference type="GO" id="GO:0004349">
    <property type="term" value="F:glutamate 5-kinase activity"/>
    <property type="evidence" value="ECO:0007669"/>
    <property type="project" value="UniProtKB-EC"/>
</dbReference>
<dbReference type="RefSeq" id="WP_313834055.1">
    <property type="nucleotide sequence ID" value="NZ_JAQOUE010000001.1"/>
</dbReference>
<dbReference type="PROSITE" id="PS00902">
    <property type="entry name" value="GLUTAMATE_5_KINASE"/>
    <property type="match status" value="1"/>
</dbReference>
<evidence type="ECO:0000313" key="10">
    <source>
        <dbReference type="EMBL" id="MDT7043488.1"/>
    </source>
</evidence>
<evidence type="ECO:0000313" key="11">
    <source>
        <dbReference type="Proteomes" id="UP001250932"/>
    </source>
</evidence>
<dbReference type="InterPro" id="IPR041739">
    <property type="entry name" value="G5K_ProB"/>
</dbReference>
<comment type="similarity">
    <text evidence="8">Belongs to the glutamate 5-kinase family.</text>
</comment>
<organism evidence="10 11">
    <name type="scientific">Candidatus Nitronereus thalassa</name>
    <dbReference type="NCBI Taxonomy" id="3020898"/>
    <lineage>
        <taxon>Bacteria</taxon>
        <taxon>Pseudomonadati</taxon>
        <taxon>Nitrospirota</taxon>
        <taxon>Nitrospiria</taxon>
        <taxon>Nitrospirales</taxon>
        <taxon>Nitrospiraceae</taxon>
        <taxon>Candidatus Nitronereus</taxon>
    </lineage>
</organism>
<dbReference type="Gene3D" id="2.30.130.10">
    <property type="entry name" value="PUA domain"/>
    <property type="match status" value="1"/>
</dbReference>
<dbReference type="InterPro" id="IPR011529">
    <property type="entry name" value="Glu_5kinase"/>
</dbReference>
<sequence>MQRQLITGAKRVVLKIGSSLVASRNLGLRHDFIAQLSRAIAELKSQQREIVMVSSGAIVAGIEKLGLKTYPQSIPLKQAAAAAGQSYLIHAYEKCFQDMGQKVAQVLLTHQDLSDRKRFLNARHTLTTLIELGVIPIINENDTVSVEEIRFGDNDTLAGQVAHLVDADLFVILSDVNGLYTEDPRQNPQAELLSVVEEITPQIEHAAGKSRGQESRGGMITKIQAAKHVGQFGVSTLIMNGEPAQCLAQAFAGENQGTLFLPQGRRLPSRKHWIAFTLRTKGQLILDDGAVEALRHRGKSLLASGILDIRGVFSSGDSVSCLDTNGKEFAKGLVNVSSDSLARIKGLKTKDVQQILGGKEYEEVIHRDNLALL</sequence>
<dbReference type="EMBL" id="JAQOUE010000001">
    <property type="protein sequence ID" value="MDT7043488.1"/>
    <property type="molecule type" value="Genomic_DNA"/>
</dbReference>
<comment type="function">
    <text evidence="8">Catalyzes the transfer of a phosphate group to glutamate to form L-glutamate 5-phosphate.</text>
</comment>
<evidence type="ECO:0000259" key="9">
    <source>
        <dbReference type="SMART" id="SM00359"/>
    </source>
</evidence>
<feature type="binding site" evidence="8">
    <location>
        <position position="15"/>
    </location>
    <ligand>
        <name>ATP</name>
        <dbReference type="ChEBI" id="CHEBI:30616"/>
    </ligand>
</feature>
<keyword evidence="7 8" id="KW-0067">ATP-binding</keyword>
<dbReference type="NCBIfam" id="TIGR01027">
    <property type="entry name" value="proB"/>
    <property type="match status" value="1"/>
</dbReference>
<comment type="catalytic activity">
    <reaction evidence="8">
        <text>L-glutamate + ATP = L-glutamyl 5-phosphate + ADP</text>
        <dbReference type="Rhea" id="RHEA:14877"/>
        <dbReference type="ChEBI" id="CHEBI:29985"/>
        <dbReference type="ChEBI" id="CHEBI:30616"/>
        <dbReference type="ChEBI" id="CHEBI:58274"/>
        <dbReference type="ChEBI" id="CHEBI:456216"/>
        <dbReference type="EC" id="2.7.2.11"/>
    </reaction>
</comment>
<dbReference type="Pfam" id="PF01472">
    <property type="entry name" value="PUA"/>
    <property type="match status" value="1"/>
</dbReference>
<dbReference type="PANTHER" id="PTHR43654:SF1">
    <property type="entry name" value="ISOPENTENYL PHOSPHATE KINASE"/>
    <property type="match status" value="1"/>
</dbReference>
<keyword evidence="3 8" id="KW-0641">Proline biosynthesis</keyword>
<reference evidence="10 11" key="1">
    <citation type="journal article" date="2023" name="ISME J.">
        <title>Cultivation and genomic characterization of novel and ubiquitous marine nitrite-oxidizing bacteria from the Nitrospirales.</title>
        <authorList>
            <person name="Mueller A.J."/>
            <person name="Daebeler A."/>
            <person name="Herbold C.W."/>
            <person name="Kirkegaard R.H."/>
            <person name="Daims H."/>
        </authorList>
    </citation>
    <scope>NUCLEOTIDE SEQUENCE [LARGE SCALE GENOMIC DNA]</scope>
    <source>
        <strain evidence="10 11">EB</strain>
    </source>
</reference>
<dbReference type="InterPro" id="IPR019797">
    <property type="entry name" value="Glutamate_5-kinase_CS"/>
</dbReference>
<evidence type="ECO:0000256" key="4">
    <source>
        <dbReference type="ARBA" id="ARBA00022679"/>
    </source>
</evidence>
<dbReference type="PANTHER" id="PTHR43654">
    <property type="entry name" value="GLUTAMATE 5-KINASE"/>
    <property type="match status" value="1"/>
</dbReference>
<dbReference type="HAMAP" id="MF_00456">
    <property type="entry name" value="ProB"/>
    <property type="match status" value="1"/>
</dbReference>
<evidence type="ECO:0000256" key="8">
    <source>
        <dbReference type="HAMAP-Rule" id="MF_00456"/>
    </source>
</evidence>
<dbReference type="Gene3D" id="3.40.1160.10">
    <property type="entry name" value="Acetylglutamate kinase-like"/>
    <property type="match status" value="1"/>
</dbReference>
<dbReference type="CDD" id="cd21157">
    <property type="entry name" value="PUA_G5K"/>
    <property type="match status" value="1"/>
</dbReference>
<dbReference type="EC" id="2.7.2.11" evidence="8"/>
<dbReference type="PRINTS" id="PR00474">
    <property type="entry name" value="GLU5KINASE"/>
</dbReference>